<proteinExistence type="predicted"/>
<dbReference type="EMBL" id="BK015221">
    <property type="protein sequence ID" value="DAD96606.1"/>
    <property type="molecule type" value="Genomic_DNA"/>
</dbReference>
<organism evidence="1">
    <name type="scientific">Siphoviridae sp. ctSP74</name>
    <dbReference type="NCBI Taxonomy" id="2826343"/>
    <lineage>
        <taxon>Viruses</taxon>
        <taxon>Duplodnaviria</taxon>
        <taxon>Heunggongvirae</taxon>
        <taxon>Uroviricota</taxon>
        <taxon>Caudoviricetes</taxon>
    </lineage>
</organism>
<reference evidence="1" key="1">
    <citation type="journal article" date="2021" name="Proc. Natl. Acad. Sci. U.S.A.">
        <title>A Catalog of Tens of Thousands of Viruses from Human Metagenomes Reveals Hidden Associations with Chronic Diseases.</title>
        <authorList>
            <person name="Tisza M.J."/>
            <person name="Buck C.B."/>
        </authorList>
    </citation>
    <scope>NUCLEOTIDE SEQUENCE</scope>
    <source>
        <strain evidence="1">CtSP74</strain>
    </source>
</reference>
<sequence>MTALEYEAIDVKEEDILSMMDYYQQKMKLHVIKVMLSKDFKGGYMI</sequence>
<name>A0A8S5NPE7_9CAUD</name>
<accession>A0A8S5NPE7</accession>
<evidence type="ECO:0000313" key="1">
    <source>
        <dbReference type="EMBL" id="DAD96606.1"/>
    </source>
</evidence>
<protein>
    <submittedName>
        <fullName evidence="1">Uncharacterized protein</fullName>
    </submittedName>
</protein>